<name>A0A9D4K1H3_DREPO</name>
<gene>
    <name evidence="1" type="ORF">DPMN_104921</name>
</gene>
<dbReference type="EMBL" id="JAIWYP010000004">
    <property type="protein sequence ID" value="KAH3831651.1"/>
    <property type="molecule type" value="Genomic_DNA"/>
</dbReference>
<reference evidence="1" key="2">
    <citation type="submission" date="2020-11" db="EMBL/GenBank/DDBJ databases">
        <authorList>
            <person name="McCartney M.A."/>
            <person name="Auch B."/>
            <person name="Kono T."/>
            <person name="Mallez S."/>
            <person name="Becker A."/>
            <person name="Gohl D.M."/>
            <person name="Silverstein K.A.T."/>
            <person name="Koren S."/>
            <person name="Bechman K.B."/>
            <person name="Herman A."/>
            <person name="Abrahante J.E."/>
            <person name="Garbe J."/>
        </authorList>
    </citation>
    <scope>NUCLEOTIDE SEQUENCE</scope>
    <source>
        <strain evidence="1">Duluth1</strain>
        <tissue evidence="1">Whole animal</tissue>
    </source>
</reference>
<dbReference type="Proteomes" id="UP000828390">
    <property type="component" value="Unassembled WGS sequence"/>
</dbReference>
<comment type="caution">
    <text evidence="1">The sequence shown here is derived from an EMBL/GenBank/DDBJ whole genome shotgun (WGS) entry which is preliminary data.</text>
</comment>
<keyword evidence="2" id="KW-1185">Reference proteome</keyword>
<evidence type="ECO:0000313" key="1">
    <source>
        <dbReference type="EMBL" id="KAH3831651.1"/>
    </source>
</evidence>
<proteinExistence type="predicted"/>
<evidence type="ECO:0000313" key="2">
    <source>
        <dbReference type="Proteomes" id="UP000828390"/>
    </source>
</evidence>
<protein>
    <submittedName>
        <fullName evidence="1">Uncharacterized protein</fullName>
    </submittedName>
</protein>
<reference evidence="1" key="1">
    <citation type="journal article" date="2019" name="bioRxiv">
        <title>The Genome of the Zebra Mussel, Dreissena polymorpha: A Resource for Invasive Species Research.</title>
        <authorList>
            <person name="McCartney M.A."/>
            <person name="Auch B."/>
            <person name="Kono T."/>
            <person name="Mallez S."/>
            <person name="Zhang Y."/>
            <person name="Obille A."/>
            <person name="Becker A."/>
            <person name="Abrahante J.E."/>
            <person name="Garbe J."/>
            <person name="Badalamenti J.P."/>
            <person name="Herman A."/>
            <person name="Mangelson H."/>
            <person name="Liachko I."/>
            <person name="Sullivan S."/>
            <person name="Sone E.D."/>
            <person name="Koren S."/>
            <person name="Silverstein K.A.T."/>
            <person name="Beckman K.B."/>
            <person name="Gohl D.M."/>
        </authorList>
    </citation>
    <scope>NUCLEOTIDE SEQUENCE</scope>
    <source>
        <strain evidence="1">Duluth1</strain>
        <tissue evidence="1">Whole animal</tissue>
    </source>
</reference>
<dbReference type="AlphaFoldDB" id="A0A9D4K1H3"/>
<organism evidence="1 2">
    <name type="scientific">Dreissena polymorpha</name>
    <name type="common">Zebra mussel</name>
    <name type="synonym">Mytilus polymorpha</name>
    <dbReference type="NCBI Taxonomy" id="45954"/>
    <lineage>
        <taxon>Eukaryota</taxon>
        <taxon>Metazoa</taxon>
        <taxon>Spiralia</taxon>
        <taxon>Lophotrochozoa</taxon>
        <taxon>Mollusca</taxon>
        <taxon>Bivalvia</taxon>
        <taxon>Autobranchia</taxon>
        <taxon>Heteroconchia</taxon>
        <taxon>Euheterodonta</taxon>
        <taxon>Imparidentia</taxon>
        <taxon>Neoheterodontei</taxon>
        <taxon>Myida</taxon>
        <taxon>Dreissenoidea</taxon>
        <taxon>Dreissenidae</taxon>
        <taxon>Dreissena</taxon>
    </lineage>
</organism>
<accession>A0A9D4K1H3</accession>
<sequence length="108" mass="12091">MESLVSVWTEQRGLLSDAVGGVQGPAMVGQWFTGALWLINYLAQFVKIVRFGEFYWNLSRVFFNKVNLGALVTNFCDPHSYPDDALMQTLSDLWCFSTIGLHPEGAAK</sequence>